<dbReference type="InterPro" id="IPR013320">
    <property type="entry name" value="ConA-like_dom_sf"/>
</dbReference>
<proteinExistence type="predicted"/>
<feature type="domain" description="Galectin" evidence="3">
    <location>
        <begin position="11"/>
        <end position="142"/>
    </location>
</feature>
<dbReference type="SMART" id="SM00908">
    <property type="entry name" value="Gal-bind_lectin"/>
    <property type="match status" value="1"/>
</dbReference>
<keyword evidence="1 2" id="KW-0430">Lectin</keyword>
<reference evidence="4" key="1">
    <citation type="submission" date="2021-05" db="EMBL/GenBank/DDBJ databases">
        <authorList>
            <person name="Alioto T."/>
            <person name="Alioto T."/>
            <person name="Gomez Garrido J."/>
        </authorList>
    </citation>
    <scope>NUCLEOTIDE SEQUENCE</scope>
</reference>
<accession>A0A8D8B601</accession>
<dbReference type="Pfam" id="PF00337">
    <property type="entry name" value="Gal-bind_lectin"/>
    <property type="match status" value="1"/>
</dbReference>
<dbReference type="GO" id="GO:0030246">
    <property type="term" value="F:carbohydrate binding"/>
    <property type="evidence" value="ECO:0007669"/>
    <property type="project" value="UniProtKB-UniRule"/>
</dbReference>
<dbReference type="SUPFAM" id="SSF49899">
    <property type="entry name" value="Concanavalin A-like lectins/glucanases"/>
    <property type="match status" value="1"/>
</dbReference>
<dbReference type="AlphaFoldDB" id="A0A8D8B601"/>
<dbReference type="InterPro" id="IPR001079">
    <property type="entry name" value="Galectin_CRD"/>
</dbReference>
<dbReference type="EMBL" id="HBUE01060123">
    <property type="protein sequence ID" value="CAG6468229.1"/>
    <property type="molecule type" value="Transcribed_RNA"/>
</dbReference>
<evidence type="ECO:0000259" key="3">
    <source>
        <dbReference type="PROSITE" id="PS51304"/>
    </source>
</evidence>
<protein>
    <recommendedName>
        <fullName evidence="2">Galectin</fullName>
    </recommendedName>
</protein>
<evidence type="ECO:0000256" key="1">
    <source>
        <dbReference type="ARBA" id="ARBA00022734"/>
    </source>
</evidence>
<name>A0A8D8B601_CULPI</name>
<organism evidence="4">
    <name type="scientific">Culex pipiens</name>
    <name type="common">House mosquito</name>
    <dbReference type="NCBI Taxonomy" id="7175"/>
    <lineage>
        <taxon>Eukaryota</taxon>
        <taxon>Metazoa</taxon>
        <taxon>Ecdysozoa</taxon>
        <taxon>Arthropoda</taxon>
        <taxon>Hexapoda</taxon>
        <taxon>Insecta</taxon>
        <taxon>Pterygota</taxon>
        <taxon>Neoptera</taxon>
        <taxon>Endopterygota</taxon>
        <taxon>Diptera</taxon>
        <taxon>Nematocera</taxon>
        <taxon>Culicoidea</taxon>
        <taxon>Culicidae</taxon>
        <taxon>Culicinae</taxon>
        <taxon>Culicini</taxon>
        <taxon>Culex</taxon>
        <taxon>Culex</taxon>
    </lineage>
</organism>
<sequence length="149" mass="17330">MPNFMESCSFKMHPIGRTLGDGDELELKGNLQHMDTCFSVNFRFGSGIAYHFGVRLHEEGHLEVFQGYKDDALSEWEEHEPEVWSSEDAKMDLTFRLSGDEILILVDGEKHFETFESRVPLEQIISIELMDDINWVEEIKLKFNTNEVE</sequence>
<dbReference type="Gene3D" id="2.60.120.200">
    <property type="match status" value="1"/>
</dbReference>
<evidence type="ECO:0000256" key="2">
    <source>
        <dbReference type="RuleBase" id="RU102079"/>
    </source>
</evidence>
<dbReference type="PROSITE" id="PS51304">
    <property type="entry name" value="GALECTIN"/>
    <property type="match status" value="1"/>
</dbReference>
<evidence type="ECO:0000313" key="4">
    <source>
        <dbReference type="EMBL" id="CAG6468229.1"/>
    </source>
</evidence>